<dbReference type="AlphaFoldDB" id="A0A9W7LA46"/>
<evidence type="ECO:0000313" key="2">
    <source>
        <dbReference type="EMBL" id="GMI41092.1"/>
    </source>
</evidence>
<dbReference type="EMBL" id="BRYA01000142">
    <property type="protein sequence ID" value="GMI41092.1"/>
    <property type="molecule type" value="Genomic_DNA"/>
</dbReference>
<protein>
    <submittedName>
        <fullName evidence="2">Uncharacterized protein</fullName>
    </submittedName>
</protein>
<feature type="compositionally biased region" description="Acidic residues" evidence="1">
    <location>
        <begin position="246"/>
        <end position="258"/>
    </location>
</feature>
<proteinExistence type="predicted"/>
<organism evidence="2 3">
    <name type="scientific">Triparma columacea</name>
    <dbReference type="NCBI Taxonomy" id="722753"/>
    <lineage>
        <taxon>Eukaryota</taxon>
        <taxon>Sar</taxon>
        <taxon>Stramenopiles</taxon>
        <taxon>Ochrophyta</taxon>
        <taxon>Bolidophyceae</taxon>
        <taxon>Parmales</taxon>
        <taxon>Triparmaceae</taxon>
        <taxon>Triparma</taxon>
    </lineage>
</organism>
<feature type="region of interest" description="Disordered" evidence="1">
    <location>
        <begin position="243"/>
        <end position="269"/>
    </location>
</feature>
<gene>
    <name evidence="2" type="ORF">TrCOL_g12436</name>
</gene>
<reference evidence="3" key="1">
    <citation type="journal article" date="2023" name="Commun. Biol.">
        <title>Genome analysis of Parmales, the sister group of diatoms, reveals the evolutionary specialization of diatoms from phago-mixotrophs to photoautotrophs.</title>
        <authorList>
            <person name="Ban H."/>
            <person name="Sato S."/>
            <person name="Yoshikawa S."/>
            <person name="Yamada K."/>
            <person name="Nakamura Y."/>
            <person name="Ichinomiya M."/>
            <person name="Sato N."/>
            <person name="Blanc-Mathieu R."/>
            <person name="Endo H."/>
            <person name="Kuwata A."/>
            <person name="Ogata H."/>
        </authorList>
    </citation>
    <scope>NUCLEOTIDE SEQUENCE [LARGE SCALE GENOMIC DNA]</scope>
</reference>
<evidence type="ECO:0000313" key="3">
    <source>
        <dbReference type="Proteomes" id="UP001165065"/>
    </source>
</evidence>
<sequence length="269" mass="29501">MDILKYSKVRLSNSRKKSLAWDALVSSHVDTSASSSHIVGTGMSSTQASIKGPQISSLLISNKGMSGSPAVELCCNLACCVLTPKAFRPKGMIVISAGGNDHLWNPTTLLWLVDEAVSTQLCDGRSNRYYTNYSQKVMSRAGVIVTPMIVGDPCEALVGHLRRGEPGSPFMFDYDVSVKSGDGRDDGLVFVNSIPLFDEWEKGLEKEDYDMLWEGGENSEYTVYFWVSWLRFVVKEFGGGMRKEGDEGDYGEDDESEEGGAGGKMVMER</sequence>
<accession>A0A9W7LA46</accession>
<evidence type="ECO:0000256" key="1">
    <source>
        <dbReference type="SAM" id="MobiDB-lite"/>
    </source>
</evidence>
<dbReference type="OrthoDB" id="10618722at2759"/>
<comment type="caution">
    <text evidence="2">The sequence shown here is derived from an EMBL/GenBank/DDBJ whole genome shotgun (WGS) entry which is preliminary data.</text>
</comment>
<name>A0A9W7LA46_9STRA</name>
<keyword evidence="3" id="KW-1185">Reference proteome</keyword>
<dbReference type="Proteomes" id="UP001165065">
    <property type="component" value="Unassembled WGS sequence"/>
</dbReference>